<dbReference type="InterPro" id="IPR000182">
    <property type="entry name" value="GNAT_dom"/>
</dbReference>
<dbReference type="SUPFAM" id="SSF55729">
    <property type="entry name" value="Acyl-CoA N-acyltransferases (Nat)"/>
    <property type="match status" value="1"/>
</dbReference>
<dbReference type="InterPro" id="IPR016181">
    <property type="entry name" value="Acyl_CoA_acyltransferase"/>
</dbReference>
<protein>
    <submittedName>
        <fullName evidence="4">GNAT family N-acetyltransferase</fullName>
    </submittedName>
</protein>
<proteinExistence type="predicted"/>
<comment type="caution">
    <text evidence="4">The sequence shown here is derived from an EMBL/GenBank/DDBJ whole genome shotgun (WGS) entry which is preliminary data.</text>
</comment>
<dbReference type="Gene3D" id="3.40.630.30">
    <property type="match status" value="1"/>
</dbReference>
<dbReference type="PANTHER" id="PTHR43877:SF1">
    <property type="entry name" value="ACETYLTRANSFERASE"/>
    <property type="match status" value="1"/>
</dbReference>
<evidence type="ECO:0000256" key="2">
    <source>
        <dbReference type="ARBA" id="ARBA00023315"/>
    </source>
</evidence>
<keyword evidence="5" id="KW-1185">Reference proteome</keyword>
<evidence type="ECO:0000259" key="3">
    <source>
        <dbReference type="PROSITE" id="PS51186"/>
    </source>
</evidence>
<dbReference type="RefSeq" id="WP_149103362.1">
    <property type="nucleotide sequence ID" value="NZ_VTFT01000001.1"/>
</dbReference>
<dbReference type="CDD" id="cd04301">
    <property type="entry name" value="NAT_SF"/>
    <property type="match status" value="1"/>
</dbReference>
<keyword evidence="2" id="KW-0012">Acyltransferase</keyword>
<dbReference type="PANTHER" id="PTHR43877">
    <property type="entry name" value="AMINOALKYLPHOSPHONATE N-ACETYLTRANSFERASE-RELATED-RELATED"/>
    <property type="match status" value="1"/>
</dbReference>
<gene>
    <name evidence="4" type="ORF">FZO89_11350</name>
</gene>
<keyword evidence="1 4" id="KW-0808">Transferase</keyword>
<reference evidence="4 5" key="1">
    <citation type="submission" date="2019-08" db="EMBL/GenBank/DDBJ databases">
        <title>Luteimonas viscosus sp. nov., isolated from soil of a sunflower field.</title>
        <authorList>
            <person name="Jianli Z."/>
            <person name="Ying Z."/>
        </authorList>
    </citation>
    <scope>NUCLEOTIDE SEQUENCE [LARGE SCALE GENOMIC DNA]</scope>
    <source>
        <strain evidence="4 5">XBU10</strain>
    </source>
</reference>
<organism evidence="4 5">
    <name type="scientific">Luteimonas viscosa</name>
    <dbReference type="NCBI Taxonomy" id="1132694"/>
    <lineage>
        <taxon>Bacteria</taxon>
        <taxon>Pseudomonadati</taxon>
        <taxon>Pseudomonadota</taxon>
        <taxon>Gammaproteobacteria</taxon>
        <taxon>Lysobacterales</taxon>
        <taxon>Lysobacteraceae</taxon>
        <taxon>Luteimonas</taxon>
    </lineage>
</organism>
<dbReference type="GO" id="GO:0016747">
    <property type="term" value="F:acyltransferase activity, transferring groups other than amino-acyl groups"/>
    <property type="evidence" value="ECO:0007669"/>
    <property type="project" value="InterPro"/>
</dbReference>
<dbReference type="PROSITE" id="PS51186">
    <property type="entry name" value="GNAT"/>
    <property type="match status" value="1"/>
</dbReference>
<dbReference type="Proteomes" id="UP000324973">
    <property type="component" value="Unassembled WGS sequence"/>
</dbReference>
<evidence type="ECO:0000313" key="4">
    <source>
        <dbReference type="EMBL" id="TYT26809.1"/>
    </source>
</evidence>
<evidence type="ECO:0000256" key="1">
    <source>
        <dbReference type="ARBA" id="ARBA00022679"/>
    </source>
</evidence>
<dbReference type="AlphaFoldDB" id="A0A5D4XQH8"/>
<dbReference type="InterPro" id="IPR050832">
    <property type="entry name" value="Bact_Acetyltransf"/>
</dbReference>
<sequence>MIRRAAIADIPAIAALSSQLGSPVDPETMPGRLARILDLATHAVFVAEGDAGPCGFAAAEHRLLPSGEWVELGSLVVDAQVRRGGMGTQLVAAVEAWARRRGVDRVRVRASLAREAAHDFYPALGYERTKTQHVYTRTVR</sequence>
<dbReference type="OrthoDB" id="6456007at2"/>
<evidence type="ECO:0000313" key="5">
    <source>
        <dbReference type="Proteomes" id="UP000324973"/>
    </source>
</evidence>
<accession>A0A5D4XQH8</accession>
<dbReference type="Pfam" id="PF00583">
    <property type="entry name" value="Acetyltransf_1"/>
    <property type="match status" value="1"/>
</dbReference>
<feature type="domain" description="N-acetyltransferase" evidence="3">
    <location>
        <begin position="1"/>
        <end position="140"/>
    </location>
</feature>
<dbReference type="EMBL" id="VTFT01000001">
    <property type="protein sequence ID" value="TYT26809.1"/>
    <property type="molecule type" value="Genomic_DNA"/>
</dbReference>
<name>A0A5D4XQH8_9GAMM</name>